<sequence>MNANLFPYEEAKINPCMFDRIKYYKPQFFGHKWKDCYAILWPSSHFKWYSKKSRKSFGLINIEKAVPYIYTGVHTCKIPAKQPSLPLGYFTRNLVAVSLDKQAKHVLWFLLDTTVELNIWVSAIKRTIPRLNPSFYNVELGSVTEHSLTLSRCNSEKKRRLRRSYSNASDSYPLTTTFTTSECTNFGGFPNNPAHDYCPSTNAEIIFVGGDGYSGAESGTLGLWSDFSGGGYGTCGSGDNGGYSGSDASCGGGDCGGGGGRGGD</sequence>
<evidence type="ECO:0000313" key="1">
    <source>
        <dbReference type="Proteomes" id="UP000887580"/>
    </source>
</evidence>
<proteinExistence type="predicted"/>
<name>A0AC35GPB7_9BILA</name>
<organism evidence="1 2">
    <name type="scientific">Panagrolaimus sp. PS1159</name>
    <dbReference type="NCBI Taxonomy" id="55785"/>
    <lineage>
        <taxon>Eukaryota</taxon>
        <taxon>Metazoa</taxon>
        <taxon>Ecdysozoa</taxon>
        <taxon>Nematoda</taxon>
        <taxon>Chromadorea</taxon>
        <taxon>Rhabditida</taxon>
        <taxon>Tylenchina</taxon>
        <taxon>Panagrolaimomorpha</taxon>
        <taxon>Panagrolaimoidea</taxon>
        <taxon>Panagrolaimidae</taxon>
        <taxon>Panagrolaimus</taxon>
    </lineage>
</organism>
<dbReference type="Proteomes" id="UP000887580">
    <property type="component" value="Unplaced"/>
</dbReference>
<reference evidence="2" key="1">
    <citation type="submission" date="2022-11" db="UniProtKB">
        <authorList>
            <consortium name="WormBaseParasite"/>
        </authorList>
    </citation>
    <scope>IDENTIFICATION</scope>
</reference>
<protein>
    <submittedName>
        <fullName evidence="2">PH domain-containing protein</fullName>
    </submittedName>
</protein>
<accession>A0AC35GPB7</accession>
<evidence type="ECO:0000313" key="2">
    <source>
        <dbReference type="WBParaSite" id="PS1159_v2.g746.t1"/>
    </source>
</evidence>
<dbReference type="WBParaSite" id="PS1159_v2.g746.t1">
    <property type="protein sequence ID" value="PS1159_v2.g746.t1"/>
    <property type="gene ID" value="PS1159_v2.g746"/>
</dbReference>